<evidence type="ECO:0000313" key="3">
    <source>
        <dbReference type="Proteomes" id="UP000823388"/>
    </source>
</evidence>
<reference evidence="2" key="1">
    <citation type="submission" date="2020-05" db="EMBL/GenBank/DDBJ databases">
        <title>WGS assembly of Panicum virgatum.</title>
        <authorList>
            <person name="Lovell J.T."/>
            <person name="Jenkins J."/>
            <person name="Shu S."/>
            <person name="Juenger T.E."/>
            <person name="Schmutz J."/>
        </authorList>
    </citation>
    <scope>NUCLEOTIDE SEQUENCE</scope>
    <source>
        <strain evidence="2">AP13</strain>
    </source>
</reference>
<evidence type="ECO:0000313" key="2">
    <source>
        <dbReference type="EMBL" id="KAG2570924.1"/>
    </source>
</evidence>
<comment type="caution">
    <text evidence="2">The sequence shown here is derived from an EMBL/GenBank/DDBJ whole genome shotgun (WGS) entry which is preliminary data.</text>
</comment>
<gene>
    <name evidence="2" type="ORF">PVAP13_7KG028958</name>
</gene>
<organism evidence="2 3">
    <name type="scientific">Panicum virgatum</name>
    <name type="common">Blackwell switchgrass</name>
    <dbReference type="NCBI Taxonomy" id="38727"/>
    <lineage>
        <taxon>Eukaryota</taxon>
        <taxon>Viridiplantae</taxon>
        <taxon>Streptophyta</taxon>
        <taxon>Embryophyta</taxon>
        <taxon>Tracheophyta</taxon>
        <taxon>Spermatophyta</taxon>
        <taxon>Magnoliopsida</taxon>
        <taxon>Liliopsida</taxon>
        <taxon>Poales</taxon>
        <taxon>Poaceae</taxon>
        <taxon>PACMAD clade</taxon>
        <taxon>Panicoideae</taxon>
        <taxon>Panicodae</taxon>
        <taxon>Paniceae</taxon>
        <taxon>Panicinae</taxon>
        <taxon>Panicum</taxon>
        <taxon>Panicum sect. Hiantes</taxon>
    </lineage>
</organism>
<feature type="compositionally biased region" description="Basic and acidic residues" evidence="1">
    <location>
        <begin position="181"/>
        <end position="192"/>
    </location>
</feature>
<name>A0A8T0QKS0_PANVG</name>
<feature type="region of interest" description="Disordered" evidence="1">
    <location>
        <begin position="160"/>
        <end position="218"/>
    </location>
</feature>
<evidence type="ECO:0000256" key="1">
    <source>
        <dbReference type="SAM" id="MobiDB-lite"/>
    </source>
</evidence>
<dbReference type="PANTHER" id="PTHR48127:SF1">
    <property type="entry name" value="ZINC FINGER GRF-TYPE DOMAIN-CONTAINING PROTEIN"/>
    <property type="match status" value="1"/>
</dbReference>
<proteinExistence type="predicted"/>
<dbReference type="Proteomes" id="UP000823388">
    <property type="component" value="Chromosome 7K"/>
</dbReference>
<protein>
    <submittedName>
        <fullName evidence="2">Uncharacterized protein</fullName>
    </submittedName>
</protein>
<keyword evidence="3" id="KW-1185">Reference proteome</keyword>
<dbReference type="PANTHER" id="PTHR48127">
    <property type="entry name" value="GRF-TYPE DOMAIN-CONTAINING PROTEIN"/>
    <property type="match status" value="1"/>
</dbReference>
<sequence length="218" mass="25454">MVEVRDFENGKKPWPCTTTPSRRCKCGILATKGVVPSELGYGYYCGNSYGEYWKGRTCDWESFEGWYDLMLQLGRTKEKMKIRKEYNVTLPLESFLSGPVLQDLRREYGKKVAEKATLEDCIVYSRRNRSKYPQPLTDRELLANYEKKKEEEMERQMLREERANKATQMEAMKTLVGDLPTEDHQSDRKGKAVDISNWVGNKDDDWSEDKLLENCDSD</sequence>
<dbReference type="EMBL" id="CM029049">
    <property type="protein sequence ID" value="KAG2570924.1"/>
    <property type="molecule type" value="Genomic_DNA"/>
</dbReference>
<accession>A0A8T0QKS0</accession>
<dbReference type="AlphaFoldDB" id="A0A8T0QKS0"/>
<feature type="compositionally biased region" description="Basic and acidic residues" evidence="1">
    <location>
        <begin position="201"/>
        <end position="218"/>
    </location>
</feature>